<proteinExistence type="predicted"/>
<keyword evidence="2" id="KW-1185">Reference proteome</keyword>
<gene>
    <name evidence="1" type="ORF">PCOR1329_LOCUS31410</name>
</gene>
<accession>A0ABN9SPM7</accession>
<reference evidence="1" key="1">
    <citation type="submission" date="2023-10" db="EMBL/GenBank/DDBJ databases">
        <authorList>
            <person name="Chen Y."/>
            <person name="Shah S."/>
            <person name="Dougan E. K."/>
            <person name="Thang M."/>
            <person name="Chan C."/>
        </authorList>
    </citation>
    <scope>NUCLEOTIDE SEQUENCE [LARGE SCALE GENOMIC DNA]</scope>
</reference>
<organism evidence="1 2">
    <name type="scientific">Prorocentrum cordatum</name>
    <dbReference type="NCBI Taxonomy" id="2364126"/>
    <lineage>
        <taxon>Eukaryota</taxon>
        <taxon>Sar</taxon>
        <taxon>Alveolata</taxon>
        <taxon>Dinophyceae</taxon>
        <taxon>Prorocentrales</taxon>
        <taxon>Prorocentraceae</taxon>
        <taxon>Prorocentrum</taxon>
    </lineage>
</organism>
<evidence type="ECO:0000313" key="1">
    <source>
        <dbReference type="EMBL" id="CAK0833828.1"/>
    </source>
</evidence>
<evidence type="ECO:0000313" key="2">
    <source>
        <dbReference type="Proteomes" id="UP001189429"/>
    </source>
</evidence>
<protein>
    <submittedName>
        <fullName evidence="1">Uncharacterized protein</fullName>
    </submittedName>
</protein>
<dbReference type="EMBL" id="CAUYUJ010012370">
    <property type="protein sequence ID" value="CAK0833828.1"/>
    <property type="molecule type" value="Genomic_DNA"/>
</dbReference>
<sequence>MSTSRRTVFSTTRSLYHQATLQSDTTPTHLWLREATFFLNHPSALTWPQRACDRAAEFHCWRSNALGRRLSMCAARAKARQAAMLACRWSACGQPSEFDAFLHFQELVSPPCAHILGQSTR</sequence>
<name>A0ABN9SPM7_9DINO</name>
<dbReference type="Proteomes" id="UP001189429">
    <property type="component" value="Unassembled WGS sequence"/>
</dbReference>
<comment type="caution">
    <text evidence="1">The sequence shown here is derived from an EMBL/GenBank/DDBJ whole genome shotgun (WGS) entry which is preliminary data.</text>
</comment>